<dbReference type="AlphaFoldDB" id="A0A8H9MXB7"/>
<accession>A0A8H9MXB7</accession>
<reference evidence="2" key="2">
    <citation type="submission" date="2019-12" db="EMBL/GenBank/DDBJ databases">
        <authorList>
            <consortium name="NCBI Pathogen Detection Project"/>
        </authorList>
    </citation>
    <scope>NUCLEOTIDE SEQUENCE</scope>
    <source>
        <strain evidence="2">1930</strain>
    </source>
</reference>
<feature type="transmembrane region" description="Helical" evidence="1">
    <location>
        <begin position="78"/>
        <end position="99"/>
    </location>
</feature>
<evidence type="ECO:0000313" key="3">
    <source>
        <dbReference type="EMBL" id="HAS6680556.1"/>
    </source>
</evidence>
<sequence>MYMSFLITLLVIATSSWVAYDALKNKMGNPKSDSPTPFKIAFGCLVLWVLIFPYYLFKRSKFIESAKQVPMEEKPEKGFIYAFVLLSTLFIGLSLRQVVVGDLPKCDSTEVVELVKSIASENSVNEFAFSGAVQKAYDTASETRFCRVEWSSQYDSGILNFKVEWYSDAKERFFVEFMQ</sequence>
<dbReference type="Proteomes" id="UP000856022">
    <property type="component" value="Unassembled WGS sequence"/>
</dbReference>
<proteinExistence type="predicted"/>
<keyword evidence="1" id="KW-0472">Membrane</keyword>
<organism evidence="2">
    <name type="scientific">Vibrio parahaemolyticus</name>
    <dbReference type="NCBI Taxonomy" id="670"/>
    <lineage>
        <taxon>Bacteria</taxon>
        <taxon>Pseudomonadati</taxon>
        <taxon>Pseudomonadota</taxon>
        <taxon>Gammaproteobacteria</taxon>
        <taxon>Vibrionales</taxon>
        <taxon>Vibrionaceae</taxon>
        <taxon>Vibrio</taxon>
    </lineage>
</organism>
<keyword evidence="1" id="KW-1133">Transmembrane helix</keyword>
<protein>
    <submittedName>
        <fullName evidence="2">Uncharacterized protein</fullName>
    </submittedName>
</protein>
<evidence type="ECO:0000256" key="1">
    <source>
        <dbReference type="SAM" id="Phobius"/>
    </source>
</evidence>
<gene>
    <name evidence="2" type="ORF">I7278_17540</name>
    <name evidence="3" type="ORF">I7278_27750</name>
</gene>
<reference evidence="2" key="1">
    <citation type="journal article" date="2018" name="Genome Biol.">
        <title>SKESA: strategic k-mer extension for scrupulous assemblies.</title>
        <authorList>
            <person name="Souvorov A."/>
            <person name="Agarwala R."/>
            <person name="Lipman D.J."/>
        </authorList>
    </citation>
    <scope>NUCLEOTIDE SEQUENCE</scope>
    <source>
        <strain evidence="2">1930</strain>
    </source>
</reference>
<keyword evidence="1" id="KW-0812">Transmembrane</keyword>
<comment type="caution">
    <text evidence="2">The sequence shown here is derived from an EMBL/GenBank/DDBJ whole genome shotgun (WGS) entry which is preliminary data.</text>
</comment>
<dbReference type="EMBL" id="DACQKT010000082">
    <property type="protein sequence ID" value="HAS6680556.1"/>
    <property type="molecule type" value="Genomic_DNA"/>
</dbReference>
<dbReference type="EMBL" id="DACQKT010000009">
    <property type="protein sequence ID" value="HAS6678608.1"/>
    <property type="molecule type" value="Genomic_DNA"/>
</dbReference>
<feature type="transmembrane region" description="Helical" evidence="1">
    <location>
        <begin position="40"/>
        <end position="57"/>
    </location>
</feature>
<name>A0A8H9MXB7_VIBPH</name>
<evidence type="ECO:0000313" key="2">
    <source>
        <dbReference type="EMBL" id="HAS6678608.1"/>
    </source>
</evidence>